<accession>A0A2A2DF08</accession>
<evidence type="ECO:0000313" key="1">
    <source>
        <dbReference type="EMBL" id="PAU49852.1"/>
    </source>
</evidence>
<dbReference type="Gene3D" id="1.10.260.40">
    <property type="entry name" value="lambda repressor-like DNA-binding domains"/>
    <property type="match status" value="1"/>
</dbReference>
<dbReference type="InterPro" id="IPR010982">
    <property type="entry name" value="Lambda_DNA-bd_dom_sf"/>
</dbReference>
<dbReference type="InterPro" id="IPR001387">
    <property type="entry name" value="Cro/C1-type_HTH"/>
</dbReference>
<dbReference type="CDD" id="cd00093">
    <property type="entry name" value="HTH_XRE"/>
    <property type="match status" value="1"/>
</dbReference>
<sequence>MPNERLRAAMVTAGWTCATLAAEVGVDPKTVERWVSIGRTPHRVTAVKTAEKLGEDVQALWPALAHARRARAANAELVALYGQRAELSVTAFVDLIAQAREHVDMLVYAAVFLHEAYPGLNDLLRERATKGCAIRVAVGDPNSANIQQRGREERFGDGIESRCRLAAMHYSPIARTPGIAIRQHGTTLYNSLYRADDQMLVNSHVWGVNAYSAPVWHLRRHSKGGMFDTYAESFEAAWATAVPVREG</sequence>
<gene>
    <name evidence="1" type="ORF">CK936_05615</name>
</gene>
<dbReference type="AlphaFoldDB" id="A0A2A2DF08"/>
<evidence type="ECO:0000313" key="2">
    <source>
        <dbReference type="Proteomes" id="UP000218944"/>
    </source>
</evidence>
<name>A0A2A2DF08_9ACTN</name>
<dbReference type="GO" id="GO:0003677">
    <property type="term" value="F:DNA binding"/>
    <property type="evidence" value="ECO:0007669"/>
    <property type="project" value="InterPro"/>
</dbReference>
<dbReference type="RefSeq" id="WP_095579350.1">
    <property type="nucleotide sequence ID" value="NZ_JAJQQQ010000007.1"/>
</dbReference>
<dbReference type="EMBL" id="NSJV01000099">
    <property type="protein sequence ID" value="PAU49852.1"/>
    <property type="molecule type" value="Genomic_DNA"/>
</dbReference>
<proteinExistence type="predicted"/>
<dbReference type="SUPFAM" id="SSF47413">
    <property type="entry name" value="lambda repressor-like DNA-binding domains"/>
    <property type="match status" value="1"/>
</dbReference>
<organism evidence="1 2">
    <name type="scientific">Streptomyces albireticuli</name>
    <dbReference type="NCBI Taxonomy" id="1940"/>
    <lineage>
        <taxon>Bacteria</taxon>
        <taxon>Bacillati</taxon>
        <taxon>Actinomycetota</taxon>
        <taxon>Actinomycetes</taxon>
        <taxon>Kitasatosporales</taxon>
        <taxon>Streptomycetaceae</taxon>
        <taxon>Streptomyces</taxon>
    </lineage>
</organism>
<protein>
    <submittedName>
        <fullName evidence="1">XRE family transcriptional regulator</fullName>
    </submittedName>
</protein>
<dbReference type="Proteomes" id="UP000218944">
    <property type="component" value="Unassembled WGS sequence"/>
</dbReference>
<comment type="caution">
    <text evidence="1">The sequence shown here is derived from an EMBL/GenBank/DDBJ whole genome shotgun (WGS) entry which is preliminary data.</text>
</comment>
<keyword evidence="2" id="KW-1185">Reference proteome</keyword>
<reference evidence="1 2" key="1">
    <citation type="submission" date="2017-08" db="EMBL/GenBank/DDBJ databases">
        <title>Genome sequence of Streptomyces albireticuli NRRL B-1670.</title>
        <authorList>
            <person name="Graham D.E."/>
            <person name="Mahan K.M."/>
            <person name="Klingeman D.M."/>
            <person name="Hettich R.L."/>
            <person name="Parry R.J."/>
            <person name="Spain J.C."/>
        </authorList>
    </citation>
    <scope>NUCLEOTIDE SEQUENCE [LARGE SCALE GENOMIC DNA]</scope>
    <source>
        <strain evidence="1 2">NRRL B-1670</strain>
    </source>
</reference>
<dbReference type="SUPFAM" id="SSF56024">
    <property type="entry name" value="Phospholipase D/nuclease"/>
    <property type="match status" value="1"/>
</dbReference>